<evidence type="ECO:0000313" key="7">
    <source>
        <dbReference type="Proteomes" id="UP001596066"/>
    </source>
</evidence>
<evidence type="ECO:0000256" key="1">
    <source>
        <dbReference type="ARBA" id="ARBA00001974"/>
    </source>
</evidence>
<name>A0ABW0VC56_9ACTN</name>
<dbReference type="PANTHER" id="PTHR43004:SF19">
    <property type="entry name" value="BINDING MONOOXYGENASE, PUTATIVE (JCVI)-RELATED"/>
    <property type="match status" value="1"/>
</dbReference>
<dbReference type="PRINTS" id="PR00420">
    <property type="entry name" value="RNGMNOXGNASE"/>
</dbReference>
<dbReference type="InterPro" id="IPR036188">
    <property type="entry name" value="FAD/NAD-bd_sf"/>
</dbReference>
<accession>A0ABW0VC56</accession>
<evidence type="ECO:0000256" key="4">
    <source>
        <dbReference type="SAM" id="MobiDB-lite"/>
    </source>
</evidence>
<dbReference type="Pfam" id="PF01494">
    <property type="entry name" value="FAD_binding_3"/>
    <property type="match status" value="1"/>
</dbReference>
<sequence>MRTEHTEVLIVGAGPTGLTLACDLARRGVRAVLVERSSALFPGSRGKGLQPRSLEVLEDLGVLDRILAAGSPYPEMMNWHGGERLGTWQLAAPRPARPGVPHPEMWLVPQWRTQEILYERLLELGGAVRFDTALVALEQDADRVSATLESADGPLTVAADYLVAADGGRSAVRRAVGVTMIGGAVDPLPSLVADLRVTGLDRDNWHVWPKAAGGPAMLCPLPGTDDFQFFARFEEGEPDTGTAAVRAAVAARTHLPAEAVTEVRWASDFRPRAALAERFREGRVFLAGDAAHIHSPAGGQGLNTGLQDAYNLGWKLDRVLRHGAPEELLDSYQAERLPIAADVLEISTALHRGAFAADPGSGPASEPGRLVRRGEDTDQLAVGYRGGPLTAERRGGLDDAAPLRAGDRAPDAELPGGGRLFEVLAGPHFTLVAGGCEPPAVPAGVRSVRLDAEVYGRGLFLVRPDGYVGLATHDPAELPGWFAAVGVPE</sequence>
<evidence type="ECO:0000259" key="5">
    <source>
        <dbReference type="Pfam" id="PF01494"/>
    </source>
</evidence>
<keyword evidence="7" id="KW-1185">Reference proteome</keyword>
<dbReference type="NCBIfam" id="NF004832">
    <property type="entry name" value="PRK06184.1"/>
    <property type="match status" value="1"/>
</dbReference>
<dbReference type="PANTHER" id="PTHR43004">
    <property type="entry name" value="TRK SYSTEM POTASSIUM UPTAKE PROTEIN"/>
    <property type="match status" value="1"/>
</dbReference>
<keyword evidence="3" id="KW-0274">FAD</keyword>
<dbReference type="PROSITE" id="PS51257">
    <property type="entry name" value="PROKAR_LIPOPROTEIN"/>
    <property type="match status" value="1"/>
</dbReference>
<dbReference type="Gene3D" id="3.50.50.60">
    <property type="entry name" value="FAD/NAD(P)-binding domain"/>
    <property type="match status" value="1"/>
</dbReference>
<comment type="caution">
    <text evidence="6">The sequence shown here is derived from an EMBL/GenBank/DDBJ whole genome shotgun (WGS) entry which is preliminary data.</text>
</comment>
<feature type="domain" description="FAD-binding" evidence="5">
    <location>
        <begin position="6"/>
        <end position="345"/>
    </location>
</feature>
<gene>
    <name evidence="6" type="ORF">ACFPZF_14335</name>
</gene>
<feature type="region of interest" description="Disordered" evidence="4">
    <location>
        <begin position="355"/>
        <end position="409"/>
    </location>
</feature>
<keyword evidence="2" id="KW-0285">Flavoprotein</keyword>
<dbReference type="Gene3D" id="3.30.70.2450">
    <property type="match status" value="1"/>
</dbReference>
<dbReference type="EMBL" id="JBHSOC010000020">
    <property type="protein sequence ID" value="MFC5642524.1"/>
    <property type="molecule type" value="Genomic_DNA"/>
</dbReference>
<protein>
    <submittedName>
        <fullName evidence="6">FAD-dependent monooxygenase</fullName>
    </submittedName>
</protein>
<keyword evidence="6" id="KW-0560">Oxidoreductase</keyword>
<reference evidence="7" key="1">
    <citation type="journal article" date="2019" name="Int. J. Syst. Evol. Microbiol.">
        <title>The Global Catalogue of Microorganisms (GCM) 10K type strain sequencing project: providing services to taxonomists for standard genome sequencing and annotation.</title>
        <authorList>
            <consortium name="The Broad Institute Genomics Platform"/>
            <consortium name="The Broad Institute Genome Sequencing Center for Infectious Disease"/>
            <person name="Wu L."/>
            <person name="Ma J."/>
        </authorList>
    </citation>
    <scope>NUCLEOTIDE SEQUENCE [LARGE SCALE GENOMIC DNA]</scope>
    <source>
        <strain evidence="7">CGMCC 4.1622</strain>
    </source>
</reference>
<evidence type="ECO:0000256" key="3">
    <source>
        <dbReference type="ARBA" id="ARBA00022827"/>
    </source>
</evidence>
<dbReference type="Proteomes" id="UP001596066">
    <property type="component" value="Unassembled WGS sequence"/>
</dbReference>
<evidence type="ECO:0000313" key="6">
    <source>
        <dbReference type="EMBL" id="MFC5642524.1"/>
    </source>
</evidence>
<organism evidence="6 7">
    <name type="scientific">Kitasatospora cinereorecta</name>
    <dbReference type="NCBI Taxonomy" id="285560"/>
    <lineage>
        <taxon>Bacteria</taxon>
        <taxon>Bacillati</taxon>
        <taxon>Actinomycetota</taxon>
        <taxon>Actinomycetes</taxon>
        <taxon>Kitasatosporales</taxon>
        <taxon>Streptomycetaceae</taxon>
        <taxon>Kitasatospora</taxon>
    </lineage>
</organism>
<dbReference type="InterPro" id="IPR002938">
    <property type="entry name" value="FAD-bd"/>
</dbReference>
<dbReference type="RefSeq" id="WP_346141117.1">
    <property type="nucleotide sequence ID" value="NZ_BAAAUA010000003.1"/>
</dbReference>
<dbReference type="SUPFAM" id="SSF51905">
    <property type="entry name" value="FAD/NAD(P)-binding domain"/>
    <property type="match status" value="1"/>
</dbReference>
<evidence type="ECO:0000256" key="2">
    <source>
        <dbReference type="ARBA" id="ARBA00022630"/>
    </source>
</evidence>
<dbReference type="GO" id="GO:0004497">
    <property type="term" value="F:monooxygenase activity"/>
    <property type="evidence" value="ECO:0007669"/>
    <property type="project" value="UniProtKB-KW"/>
</dbReference>
<dbReference type="Gene3D" id="3.40.30.120">
    <property type="match status" value="1"/>
</dbReference>
<keyword evidence="6" id="KW-0503">Monooxygenase</keyword>
<dbReference type="InterPro" id="IPR050641">
    <property type="entry name" value="RIFMO-like"/>
</dbReference>
<proteinExistence type="predicted"/>
<comment type="cofactor">
    <cofactor evidence="1">
        <name>FAD</name>
        <dbReference type="ChEBI" id="CHEBI:57692"/>
    </cofactor>
</comment>